<evidence type="ECO:0000256" key="1">
    <source>
        <dbReference type="SAM" id="Phobius"/>
    </source>
</evidence>
<accession>Q9K9X0</accession>
<keyword evidence="1" id="KW-0812">Transmembrane</keyword>
<keyword evidence="1" id="KW-0472">Membrane</keyword>
<feature type="transmembrane region" description="Helical" evidence="1">
    <location>
        <begin position="79"/>
        <end position="102"/>
    </location>
</feature>
<dbReference type="EMBL" id="BA000004">
    <property type="protein sequence ID" value="BAB06244.1"/>
    <property type="molecule type" value="Genomic_DNA"/>
</dbReference>
<protein>
    <submittedName>
        <fullName evidence="2">BH2525 protein</fullName>
    </submittedName>
</protein>
<evidence type="ECO:0000313" key="2">
    <source>
        <dbReference type="EMBL" id="BAB06244.1"/>
    </source>
</evidence>
<keyword evidence="3" id="KW-1185">Reference proteome</keyword>
<gene>
    <name evidence="2" type="ordered locus">BH2525</name>
</gene>
<dbReference type="AlphaFoldDB" id="Q9K9X0"/>
<reference evidence="2 3" key="1">
    <citation type="journal article" date="2000" name="Nucleic Acids Res.">
        <title>Complete genome sequence of the alkaliphilic bacterium Bacillus halodurans and genomic sequence comparison with Bacillus subtilis.</title>
        <authorList>
            <person name="Takami H."/>
            <person name="Nakasone K."/>
            <person name="Takaki Y."/>
            <person name="Maeno G."/>
            <person name="Sasaki R."/>
            <person name="Masui N."/>
            <person name="Fuji F."/>
            <person name="Hirama C."/>
            <person name="Nakamura Y."/>
            <person name="Ogasawara N."/>
            <person name="Kuhara S."/>
            <person name="Horikoshi K."/>
        </authorList>
    </citation>
    <scope>NUCLEOTIDE SEQUENCE [LARGE SCALE GENOMIC DNA]</scope>
    <source>
        <strain evidence="3">ATCC BAA-125 / DSM 18197 / FERM 7344 / JCM 9153 / C-125</strain>
    </source>
</reference>
<dbReference type="PIR" id="E83965">
    <property type="entry name" value="E83965"/>
</dbReference>
<sequence length="107" mass="12506">MRLIHLFVDTLKARKTEIGFFYQKIKEENQWSKRSVYFALLWQNLLGVFIMLFTVALIPVLVGVFIFGALFIEDINIMINFVAVLISLICLFLFELWVLFILDGLSI</sequence>
<keyword evidence="1" id="KW-1133">Transmembrane helix</keyword>
<feature type="transmembrane region" description="Helical" evidence="1">
    <location>
        <begin position="45"/>
        <end position="72"/>
    </location>
</feature>
<evidence type="ECO:0000313" key="3">
    <source>
        <dbReference type="Proteomes" id="UP000001258"/>
    </source>
</evidence>
<proteinExistence type="predicted"/>
<name>Q9K9X0_HALH5</name>
<dbReference type="HOGENOM" id="CLU_2204739_0_0_9"/>
<organism evidence="2 3">
    <name type="scientific">Halalkalibacterium halodurans (strain ATCC BAA-125 / DSM 18197 / FERM 7344 / JCM 9153 / C-125)</name>
    <name type="common">Bacillus halodurans</name>
    <dbReference type="NCBI Taxonomy" id="272558"/>
    <lineage>
        <taxon>Bacteria</taxon>
        <taxon>Bacillati</taxon>
        <taxon>Bacillota</taxon>
        <taxon>Bacilli</taxon>
        <taxon>Bacillales</taxon>
        <taxon>Bacillaceae</taxon>
        <taxon>Halalkalibacterium (ex Joshi et al. 2022)</taxon>
    </lineage>
</organism>
<dbReference type="Proteomes" id="UP000001258">
    <property type="component" value="Chromosome"/>
</dbReference>
<dbReference type="KEGG" id="bha:BH2525"/>